<evidence type="ECO:0000256" key="12">
    <source>
        <dbReference type="ARBA" id="ARBA00023268"/>
    </source>
</evidence>
<evidence type="ECO:0000256" key="7">
    <source>
        <dbReference type="ARBA" id="ARBA00022695"/>
    </source>
</evidence>
<dbReference type="InterPro" id="IPR023468">
    <property type="entry name" value="Riboflavin_kinase"/>
</dbReference>
<evidence type="ECO:0000256" key="10">
    <source>
        <dbReference type="ARBA" id="ARBA00022827"/>
    </source>
</evidence>
<feature type="domain" description="Riboflavin kinase" evidence="16">
    <location>
        <begin position="182"/>
        <end position="307"/>
    </location>
</feature>
<dbReference type="GO" id="GO:0008531">
    <property type="term" value="F:riboflavin kinase activity"/>
    <property type="evidence" value="ECO:0007669"/>
    <property type="project" value="UniProtKB-EC"/>
</dbReference>
<dbReference type="RefSeq" id="WP_236959472.1">
    <property type="nucleotide sequence ID" value="NZ_JAETXX010000007.1"/>
</dbReference>
<dbReference type="InterPro" id="IPR015864">
    <property type="entry name" value="FAD_synthase"/>
</dbReference>
<evidence type="ECO:0000259" key="16">
    <source>
        <dbReference type="SMART" id="SM00904"/>
    </source>
</evidence>
<dbReference type="InterPro" id="IPR023465">
    <property type="entry name" value="Riboflavin_kinase_dom_sf"/>
</dbReference>
<dbReference type="Pfam" id="PF06574">
    <property type="entry name" value="FAD_syn"/>
    <property type="match status" value="1"/>
</dbReference>
<name>A0ABS9J514_9FLAO</name>
<evidence type="ECO:0000313" key="17">
    <source>
        <dbReference type="EMBL" id="MCF8715508.1"/>
    </source>
</evidence>
<comment type="pathway">
    <text evidence="2 15">Cofactor biosynthesis; FAD biosynthesis; FAD from FMN: step 1/1.</text>
</comment>
<organism evidence="17 18">
    <name type="scientific">Joostella atrarenae</name>
    <dbReference type="NCBI Taxonomy" id="679257"/>
    <lineage>
        <taxon>Bacteria</taxon>
        <taxon>Pseudomonadati</taxon>
        <taxon>Bacteroidota</taxon>
        <taxon>Flavobacteriia</taxon>
        <taxon>Flavobacteriales</taxon>
        <taxon>Flavobacteriaceae</taxon>
        <taxon>Joostella</taxon>
    </lineage>
</organism>
<comment type="catalytic activity">
    <reaction evidence="14 15">
        <text>FMN + ATP + H(+) = FAD + diphosphate</text>
        <dbReference type="Rhea" id="RHEA:17237"/>
        <dbReference type="ChEBI" id="CHEBI:15378"/>
        <dbReference type="ChEBI" id="CHEBI:30616"/>
        <dbReference type="ChEBI" id="CHEBI:33019"/>
        <dbReference type="ChEBI" id="CHEBI:57692"/>
        <dbReference type="ChEBI" id="CHEBI:58210"/>
        <dbReference type="EC" id="2.7.7.2"/>
    </reaction>
</comment>
<dbReference type="Gene3D" id="3.40.50.620">
    <property type="entry name" value="HUPs"/>
    <property type="match status" value="1"/>
</dbReference>
<keyword evidence="4 15" id="KW-0285">Flavoprotein</keyword>
<keyword evidence="11 15" id="KW-0067">ATP-binding</keyword>
<gene>
    <name evidence="17" type="ORF">JM658_11790</name>
</gene>
<evidence type="ECO:0000256" key="1">
    <source>
        <dbReference type="ARBA" id="ARBA00002121"/>
    </source>
</evidence>
<evidence type="ECO:0000256" key="13">
    <source>
        <dbReference type="ARBA" id="ARBA00047880"/>
    </source>
</evidence>
<dbReference type="NCBIfam" id="NF004162">
    <property type="entry name" value="PRK05627.1-5"/>
    <property type="match status" value="1"/>
</dbReference>
<keyword evidence="12" id="KW-0511">Multifunctional enzyme</keyword>
<reference evidence="17 18" key="1">
    <citation type="submission" date="2021-01" db="EMBL/GenBank/DDBJ databases">
        <title>Genome sequencing of Joostella atrarenae M1-2 (= KCTC 23194).</title>
        <authorList>
            <person name="Zakaria M.R."/>
            <person name="Lam M.Q."/>
            <person name="Chong C.S."/>
        </authorList>
    </citation>
    <scope>NUCLEOTIDE SEQUENCE [LARGE SCALE GENOMIC DNA]</scope>
    <source>
        <strain evidence="17 18">M1-2</strain>
    </source>
</reference>
<dbReference type="InterPro" id="IPR015865">
    <property type="entry name" value="Riboflavin_kinase_bac/euk"/>
</dbReference>
<dbReference type="EC" id="2.7.1.26" evidence="15"/>
<dbReference type="SUPFAM" id="SSF52374">
    <property type="entry name" value="Nucleotidylyl transferase"/>
    <property type="match status" value="1"/>
</dbReference>
<comment type="pathway">
    <text evidence="3 15">Cofactor biosynthesis; FMN biosynthesis; FMN from riboflavin (ATP route): step 1/1.</text>
</comment>
<keyword evidence="7 15" id="KW-0548">Nucleotidyltransferase</keyword>
<dbReference type="PANTHER" id="PTHR22749">
    <property type="entry name" value="RIBOFLAVIN KINASE/FMN ADENYLYLTRANSFERASE"/>
    <property type="match status" value="1"/>
</dbReference>
<evidence type="ECO:0000313" key="18">
    <source>
        <dbReference type="Proteomes" id="UP000829517"/>
    </source>
</evidence>
<keyword evidence="5 15" id="KW-0288">FMN</keyword>
<dbReference type="Proteomes" id="UP000829517">
    <property type="component" value="Unassembled WGS sequence"/>
</dbReference>
<dbReference type="SMART" id="SM00904">
    <property type="entry name" value="Flavokinase"/>
    <property type="match status" value="1"/>
</dbReference>
<evidence type="ECO:0000256" key="8">
    <source>
        <dbReference type="ARBA" id="ARBA00022741"/>
    </source>
</evidence>
<keyword evidence="8 15" id="KW-0547">Nucleotide-binding</keyword>
<evidence type="ECO:0000256" key="3">
    <source>
        <dbReference type="ARBA" id="ARBA00005201"/>
    </source>
</evidence>
<keyword evidence="10 15" id="KW-0274">FAD</keyword>
<dbReference type="NCBIfam" id="TIGR00083">
    <property type="entry name" value="ribF"/>
    <property type="match status" value="1"/>
</dbReference>
<protein>
    <recommendedName>
        <fullName evidence="15">Riboflavin biosynthesis protein</fullName>
    </recommendedName>
    <domain>
        <recommendedName>
            <fullName evidence="15">Riboflavin kinase</fullName>
            <ecNumber evidence="15">2.7.1.26</ecNumber>
        </recommendedName>
        <alternativeName>
            <fullName evidence="15">Flavokinase</fullName>
        </alternativeName>
    </domain>
    <domain>
        <recommendedName>
            <fullName evidence="15">FMN adenylyltransferase</fullName>
            <ecNumber evidence="15">2.7.7.2</ecNumber>
        </recommendedName>
        <alternativeName>
            <fullName evidence="15">FAD pyrophosphorylase</fullName>
        </alternativeName>
        <alternativeName>
            <fullName evidence="15">FAD synthase</fullName>
        </alternativeName>
    </domain>
</protein>
<evidence type="ECO:0000256" key="15">
    <source>
        <dbReference type="PIRNR" id="PIRNR004491"/>
    </source>
</evidence>
<keyword evidence="18" id="KW-1185">Reference proteome</keyword>
<comment type="catalytic activity">
    <reaction evidence="13 15">
        <text>riboflavin + ATP = FMN + ADP + H(+)</text>
        <dbReference type="Rhea" id="RHEA:14357"/>
        <dbReference type="ChEBI" id="CHEBI:15378"/>
        <dbReference type="ChEBI" id="CHEBI:30616"/>
        <dbReference type="ChEBI" id="CHEBI:57986"/>
        <dbReference type="ChEBI" id="CHEBI:58210"/>
        <dbReference type="ChEBI" id="CHEBI:456216"/>
        <dbReference type="EC" id="2.7.1.26"/>
    </reaction>
</comment>
<comment type="function">
    <text evidence="1">Catalyzes the phosphorylation of riboflavin to FMN followed by the adenylation of FMN to FAD.</text>
</comment>
<dbReference type="Pfam" id="PF01687">
    <property type="entry name" value="Flavokinase"/>
    <property type="match status" value="1"/>
</dbReference>
<evidence type="ECO:0000256" key="2">
    <source>
        <dbReference type="ARBA" id="ARBA00004726"/>
    </source>
</evidence>
<dbReference type="GO" id="GO:0003919">
    <property type="term" value="F:FMN adenylyltransferase activity"/>
    <property type="evidence" value="ECO:0007669"/>
    <property type="project" value="UniProtKB-EC"/>
</dbReference>
<dbReference type="EMBL" id="JAETXX010000007">
    <property type="protein sequence ID" value="MCF8715508.1"/>
    <property type="molecule type" value="Genomic_DNA"/>
</dbReference>
<dbReference type="InterPro" id="IPR002606">
    <property type="entry name" value="Riboflavin_kinase_bac"/>
</dbReference>
<dbReference type="PIRSF" id="PIRSF004491">
    <property type="entry name" value="FAD_Synth"/>
    <property type="match status" value="1"/>
</dbReference>
<evidence type="ECO:0000256" key="11">
    <source>
        <dbReference type="ARBA" id="ARBA00022840"/>
    </source>
</evidence>
<sequence>MIIKRNLFDKEENYYTVVTVGTFDGVHVGHRKIIDKLVANAIANDLKSTILTFFPHPRMVLQQATDLKLLNTLDEKISILKETGLDQLIIHPFTKEFSRLTAEEYVKDVLVDNINAKKVIIGYDHRFGRNRTATIDDLIDFGEKYDFEVEQISVEEVDEVSVSSTKIRKALEEGDVKTANTFLGYSYMLTGEITQGKGLGKQIDFPTANIYIKEKYKLIPKIGVYVVKSVYNGKVVFGMMNIGFNPTVNGEKKTIEVHFIDFNEDLYGTEVRVEVLERLRDETKFDSIIQLKEQLIKDKEATLAYIAKNHAQ</sequence>
<dbReference type="SUPFAM" id="SSF82114">
    <property type="entry name" value="Riboflavin kinase-like"/>
    <property type="match status" value="1"/>
</dbReference>
<dbReference type="PANTHER" id="PTHR22749:SF6">
    <property type="entry name" value="RIBOFLAVIN KINASE"/>
    <property type="match status" value="1"/>
</dbReference>
<keyword evidence="9 15" id="KW-0418">Kinase</keyword>
<dbReference type="EC" id="2.7.7.2" evidence="15"/>
<evidence type="ECO:0000256" key="4">
    <source>
        <dbReference type="ARBA" id="ARBA00022630"/>
    </source>
</evidence>
<dbReference type="InterPro" id="IPR014729">
    <property type="entry name" value="Rossmann-like_a/b/a_fold"/>
</dbReference>
<evidence type="ECO:0000256" key="14">
    <source>
        <dbReference type="ARBA" id="ARBA00049494"/>
    </source>
</evidence>
<dbReference type="Gene3D" id="2.40.30.30">
    <property type="entry name" value="Riboflavin kinase-like"/>
    <property type="match status" value="1"/>
</dbReference>
<keyword evidence="6 15" id="KW-0808">Transferase</keyword>
<accession>A0ABS9J514</accession>
<dbReference type="NCBIfam" id="NF004160">
    <property type="entry name" value="PRK05627.1-3"/>
    <property type="match status" value="1"/>
</dbReference>
<dbReference type="CDD" id="cd02064">
    <property type="entry name" value="FAD_synthetase_N"/>
    <property type="match status" value="1"/>
</dbReference>
<comment type="caution">
    <text evidence="17">The sequence shown here is derived from an EMBL/GenBank/DDBJ whole genome shotgun (WGS) entry which is preliminary data.</text>
</comment>
<evidence type="ECO:0000256" key="9">
    <source>
        <dbReference type="ARBA" id="ARBA00022777"/>
    </source>
</evidence>
<comment type="similarity">
    <text evidence="15">Belongs to the ribF family.</text>
</comment>
<evidence type="ECO:0000256" key="6">
    <source>
        <dbReference type="ARBA" id="ARBA00022679"/>
    </source>
</evidence>
<evidence type="ECO:0000256" key="5">
    <source>
        <dbReference type="ARBA" id="ARBA00022643"/>
    </source>
</evidence>
<proteinExistence type="inferred from homology"/>